<dbReference type="SMART" id="SM01043">
    <property type="entry name" value="BTAD"/>
    <property type="match status" value="1"/>
</dbReference>
<sequence>MRLGVLGAVTAWDVQGRDLDLGVGRAATLLALLVAQCQAPLSPARLADQLWSGQPPATAATTLQGWISRLRRRLEPDVPAAQARLLVTRATGYQLILTDPVRQLDSAAFRHDAARLEAHLRDGHPELAAAAGRAALGRWRGDEPYGGLLDDALPEQPSRLREERLLAVERHTLARLDLGDHRGLLGELAAVVAAQPTRESLVAMRALALYRADRQVEALSELARARALLRDELGLDPGPTLRAVEAAVHQADPAAARPGWWPGRRSTVSAPSARTDVPPRSQPAPPAPSSLVLSPPPPLASARQPALAAPPTALARASSPFVGRAAELERARAVVDLPAGGARALVVSGPAGVGKTRLVTEVLATLPAADGTVRGAAPSAVHGRARCLPGDDAAPYDLCRALFPALAPPAEASVRSWALLLAAALGAEPGPVPAAGQVLGQAPGQGPDPAAGAGLSKIVVDDLQWADAASLRVLAALVRGRTDADRPLLISVTVRDEYLGGAADAGGGSGADRGDRGDPAGPADSAGASDALEAFLAELGRLPGDHLRLRPLASTAVAEYVAAIMPRVGAIPARGPGSPVAPGNTTATDITASDITASEAAAADVAAVAAVVAERSAGNAFFMTELTRLVAAGRPARDLPDRVIDVISSRVAALGEPARGLLRVAAVLGDDVAWDVIAQVADDGSSSGSSRGGRDQVTTSAALDEAFDNAVRAGLIADEPGVVRFAHALVRESLVARTTRRLQADWHRRCADVLLAGGAGVQAVADHLLRGDDPRAAGAALAAAEAALVVADFDGAVSWARRGLDRTPTTAGPQPPHFSRPQTPPPTQLSPPQLSPKQLSPTRQRARLGLAAGRALYRAGRLSESAELLATTYDEATLAGESDLAAQAALEAAGGPVTGYWSMAGETAPDVLARLLEARRLPGLTPATAGAVEAACAARFALAGDLRRAEQHLTAAQAVFEATEDASADLERMVLLARFVTWWRPDLAARRLAVLDRLGALAAGDVGARLTVAQLRALTLLELGELAEADGQAQLLAATARRLRYDDFTLVACWWKAMRDLMSGRLDDARRQAESVFSPLLTASAQAAAVARASVEAIGGMVAWELGALAAALPEAAAPAPTDHPGWLIVRALGLAQAGDADASLAVLAPLLRPGLPAIGSGPPATASLILLTEWCWHARTRSDARDWARPLLERVEPWADAVIVFAPGGVCMGSGQLYVGTLAAIVGDHERARRALDAAQAVNERLGMPLFAARAAARRLSPGT</sequence>
<evidence type="ECO:0000256" key="6">
    <source>
        <dbReference type="SAM" id="MobiDB-lite"/>
    </source>
</evidence>
<dbReference type="InterPro" id="IPR001867">
    <property type="entry name" value="OmpR/PhoB-type_DNA-bd"/>
</dbReference>
<evidence type="ECO:0000313" key="8">
    <source>
        <dbReference type="EMBL" id="CUU59229.1"/>
    </source>
</evidence>
<feature type="region of interest" description="Disordered" evidence="6">
    <location>
        <begin position="252"/>
        <end position="311"/>
    </location>
</feature>
<dbReference type="InterPro" id="IPR016032">
    <property type="entry name" value="Sig_transdc_resp-reg_C-effctor"/>
</dbReference>
<feature type="DNA-binding region" description="OmpR/PhoB-type" evidence="5">
    <location>
        <begin position="1"/>
        <end position="97"/>
    </location>
</feature>
<evidence type="ECO:0000313" key="9">
    <source>
        <dbReference type="Proteomes" id="UP000198802"/>
    </source>
</evidence>
<feature type="compositionally biased region" description="Low complexity" evidence="6">
    <location>
        <begin position="300"/>
        <end position="311"/>
    </location>
</feature>
<dbReference type="CDD" id="cd15831">
    <property type="entry name" value="BTAD"/>
    <property type="match status" value="1"/>
</dbReference>
<keyword evidence="9" id="KW-1185">Reference proteome</keyword>
<reference evidence="9" key="1">
    <citation type="submission" date="2015-11" db="EMBL/GenBank/DDBJ databases">
        <authorList>
            <person name="Varghese N."/>
        </authorList>
    </citation>
    <scope>NUCLEOTIDE SEQUENCE [LARGE SCALE GENOMIC DNA]</scope>
    <source>
        <strain evidence="9">DSM 45899</strain>
    </source>
</reference>
<dbReference type="GO" id="GO:0006355">
    <property type="term" value="P:regulation of DNA-templated transcription"/>
    <property type="evidence" value="ECO:0007669"/>
    <property type="project" value="InterPro"/>
</dbReference>
<proteinExistence type="inferred from homology"/>
<dbReference type="SMART" id="SM00862">
    <property type="entry name" value="Trans_reg_C"/>
    <property type="match status" value="1"/>
</dbReference>
<feature type="compositionally biased region" description="Pro residues" evidence="6">
    <location>
        <begin position="280"/>
        <end position="299"/>
    </location>
</feature>
<dbReference type="InterPro" id="IPR051677">
    <property type="entry name" value="AfsR-DnrI-RedD_regulator"/>
</dbReference>
<dbReference type="Gene3D" id="1.10.10.10">
    <property type="entry name" value="Winged helix-like DNA-binding domain superfamily/Winged helix DNA-binding domain"/>
    <property type="match status" value="1"/>
</dbReference>
<evidence type="ECO:0000256" key="3">
    <source>
        <dbReference type="ARBA" id="ARBA00023125"/>
    </source>
</evidence>
<feature type="region of interest" description="Disordered" evidence="6">
    <location>
        <begin position="503"/>
        <end position="527"/>
    </location>
</feature>
<dbReference type="PANTHER" id="PTHR35807">
    <property type="entry name" value="TRANSCRIPTIONAL REGULATOR REDD-RELATED"/>
    <property type="match status" value="1"/>
</dbReference>
<dbReference type="InterPro" id="IPR027417">
    <property type="entry name" value="P-loop_NTPase"/>
</dbReference>
<dbReference type="PROSITE" id="PS51755">
    <property type="entry name" value="OMPR_PHOB"/>
    <property type="match status" value="1"/>
</dbReference>
<keyword evidence="2" id="KW-0805">Transcription regulation</keyword>
<dbReference type="GO" id="GO:0000160">
    <property type="term" value="P:phosphorelay signal transduction system"/>
    <property type="evidence" value="ECO:0007669"/>
    <property type="project" value="InterPro"/>
</dbReference>
<organism evidence="8 9">
    <name type="scientific">Parafrankia irregularis</name>
    <dbReference type="NCBI Taxonomy" id="795642"/>
    <lineage>
        <taxon>Bacteria</taxon>
        <taxon>Bacillati</taxon>
        <taxon>Actinomycetota</taxon>
        <taxon>Actinomycetes</taxon>
        <taxon>Frankiales</taxon>
        <taxon>Frankiaceae</taxon>
        <taxon>Parafrankia</taxon>
    </lineage>
</organism>
<dbReference type="Gene3D" id="3.40.50.300">
    <property type="entry name" value="P-loop containing nucleotide triphosphate hydrolases"/>
    <property type="match status" value="1"/>
</dbReference>
<protein>
    <submittedName>
        <fullName evidence="8">Transcriptional regulatory protein, C terminal</fullName>
    </submittedName>
</protein>
<feature type="compositionally biased region" description="Low complexity" evidence="6">
    <location>
        <begin position="830"/>
        <end position="843"/>
    </location>
</feature>
<feature type="region of interest" description="Disordered" evidence="6">
    <location>
        <begin position="804"/>
        <end position="843"/>
    </location>
</feature>
<keyword evidence="4" id="KW-0804">Transcription</keyword>
<feature type="compositionally biased region" description="Pro residues" evidence="6">
    <location>
        <begin position="813"/>
        <end position="829"/>
    </location>
</feature>
<evidence type="ECO:0000259" key="7">
    <source>
        <dbReference type="PROSITE" id="PS51755"/>
    </source>
</evidence>
<gene>
    <name evidence="8" type="ORF">Ga0074812_1266</name>
</gene>
<dbReference type="InterPro" id="IPR036388">
    <property type="entry name" value="WH-like_DNA-bd_sf"/>
</dbReference>
<dbReference type="Gene3D" id="1.25.40.10">
    <property type="entry name" value="Tetratricopeptide repeat domain"/>
    <property type="match status" value="1"/>
</dbReference>
<dbReference type="GO" id="GO:0003677">
    <property type="term" value="F:DNA binding"/>
    <property type="evidence" value="ECO:0007669"/>
    <property type="project" value="UniProtKB-UniRule"/>
</dbReference>
<dbReference type="AlphaFoldDB" id="A0A0S4QUN0"/>
<name>A0A0S4QUN0_9ACTN</name>
<evidence type="ECO:0000256" key="4">
    <source>
        <dbReference type="ARBA" id="ARBA00023163"/>
    </source>
</evidence>
<dbReference type="PANTHER" id="PTHR35807:SF1">
    <property type="entry name" value="TRANSCRIPTIONAL REGULATOR REDD"/>
    <property type="match status" value="1"/>
</dbReference>
<feature type="domain" description="OmpR/PhoB-type" evidence="7">
    <location>
        <begin position="1"/>
        <end position="97"/>
    </location>
</feature>
<dbReference type="InterPro" id="IPR011990">
    <property type="entry name" value="TPR-like_helical_dom_sf"/>
</dbReference>
<keyword evidence="3 5" id="KW-0238">DNA-binding</keyword>
<evidence type="ECO:0000256" key="2">
    <source>
        <dbReference type="ARBA" id="ARBA00023015"/>
    </source>
</evidence>
<dbReference type="Pfam" id="PF03704">
    <property type="entry name" value="BTAD"/>
    <property type="match status" value="1"/>
</dbReference>
<dbReference type="RefSeq" id="WP_091283159.1">
    <property type="nucleotide sequence ID" value="NZ_FAOZ01000026.1"/>
</dbReference>
<dbReference type="Pfam" id="PF13191">
    <property type="entry name" value="AAA_16"/>
    <property type="match status" value="1"/>
</dbReference>
<dbReference type="InterPro" id="IPR005158">
    <property type="entry name" value="BTAD"/>
</dbReference>
<dbReference type="Proteomes" id="UP000198802">
    <property type="component" value="Unassembled WGS sequence"/>
</dbReference>
<evidence type="ECO:0000256" key="5">
    <source>
        <dbReference type="PROSITE-ProRule" id="PRU01091"/>
    </source>
</evidence>
<dbReference type="InterPro" id="IPR041664">
    <property type="entry name" value="AAA_16"/>
</dbReference>
<accession>A0A0S4QUN0</accession>
<dbReference type="SUPFAM" id="SSF48452">
    <property type="entry name" value="TPR-like"/>
    <property type="match status" value="1"/>
</dbReference>
<dbReference type="Pfam" id="PF00486">
    <property type="entry name" value="Trans_reg_C"/>
    <property type="match status" value="1"/>
</dbReference>
<comment type="similarity">
    <text evidence="1">Belongs to the AfsR/DnrI/RedD regulatory family.</text>
</comment>
<dbReference type="EMBL" id="FAOZ01000026">
    <property type="protein sequence ID" value="CUU59229.1"/>
    <property type="molecule type" value="Genomic_DNA"/>
</dbReference>
<dbReference type="SUPFAM" id="SSF46894">
    <property type="entry name" value="C-terminal effector domain of the bipartite response regulators"/>
    <property type="match status" value="1"/>
</dbReference>
<evidence type="ECO:0000256" key="1">
    <source>
        <dbReference type="ARBA" id="ARBA00005820"/>
    </source>
</evidence>